<gene>
    <name evidence="4" type="ordered locus">Acid345_2383</name>
</gene>
<evidence type="ECO:0000313" key="5">
    <source>
        <dbReference type="Proteomes" id="UP000002432"/>
    </source>
</evidence>
<dbReference type="eggNOG" id="COG0456">
    <property type="taxonomic scope" value="Bacteria"/>
</dbReference>
<organism evidence="4 5">
    <name type="scientific">Koribacter versatilis (strain Ellin345)</name>
    <dbReference type="NCBI Taxonomy" id="204669"/>
    <lineage>
        <taxon>Bacteria</taxon>
        <taxon>Pseudomonadati</taxon>
        <taxon>Acidobacteriota</taxon>
        <taxon>Terriglobia</taxon>
        <taxon>Terriglobales</taxon>
        <taxon>Candidatus Korobacteraceae</taxon>
        <taxon>Candidatus Korobacter</taxon>
    </lineage>
</organism>
<feature type="domain" description="N-acetyltransferase" evidence="3">
    <location>
        <begin position="18"/>
        <end position="181"/>
    </location>
</feature>
<dbReference type="Proteomes" id="UP000002432">
    <property type="component" value="Chromosome"/>
</dbReference>
<dbReference type="Pfam" id="PF00583">
    <property type="entry name" value="Acetyltransf_1"/>
    <property type="match status" value="1"/>
</dbReference>
<reference evidence="4 5" key="1">
    <citation type="journal article" date="2009" name="Appl. Environ. Microbiol.">
        <title>Three genomes from the phylum Acidobacteria provide insight into the lifestyles of these microorganisms in soils.</title>
        <authorList>
            <person name="Ward N.L."/>
            <person name="Challacombe J.F."/>
            <person name="Janssen P.H."/>
            <person name="Henrissat B."/>
            <person name="Coutinho P.M."/>
            <person name="Wu M."/>
            <person name="Xie G."/>
            <person name="Haft D.H."/>
            <person name="Sait M."/>
            <person name="Badger J."/>
            <person name="Barabote R.D."/>
            <person name="Bradley B."/>
            <person name="Brettin T.S."/>
            <person name="Brinkac L.M."/>
            <person name="Bruce D."/>
            <person name="Creasy T."/>
            <person name="Daugherty S.C."/>
            <person name="Davidsen T.M."/>
            <person name="DeBoy R.T."/>
            <person name="Detter J.C."/>
            <person name="Dodson R.J."/>
            <person name="Durkin A.S."/>
            <person name="Ganapathy A."/>
            <person name="Gwinn-Giglio M."/>
            <person name="Han C.S."/>
            <person name="Khouri H."/>
            <person name="Kiss H."/>
            <person name="Kothari S.P."/>
            <person name="Madupu R."/>
            <person name="Nelson K.E."/>
            <person name="Nelson W.C."/>
            <person name="Paulsen I."/>
            <person name="Penn K."/>
            <person name="Ren Q."/>
            <person name="Rosovitz M.J."/>
            <person name="Selengut J.D."/>
            <person name="Shrivastava S."/>
            <person name="Sullivan S.A."/>
            <person name="Tapia R."/>
            <person name="Thompson L.S."/>
            <person name="Watkins K.L."/>
            <person name="Yang Q."/>
            <person name="Yu C."/>
            <person name="Zafar N."/>
            <person name="Zhou L."/>
            <person name="Kuske C.R."/>
        </authorList>
    </citation>
    <scope>NUCLEOTIDE SEQUENCE [LARGE SCALE GENOMIC DNA]</scope>
    <source>
        <strain evidence="4 5">Ellin345</strain>
    </source>
</reference>
<evidence type="ECO:0000256" key="1">
    <source>
        <dbReference type="ARBA" id="ARBA00022679"/>
    </source>
</evidence>
<accession>Q1IP16</accession>
<dbReference type="EnsemblBacteria" id="ABF41384">
    <property type="protein sequence ID" value="ABF41384"/>
    <property type="gene ID" value="Acid345_2383"/>
</dbReference>
<dbReference type="InterPro" id="IPR016181">
    <property type="entry name" value="Acyl_CoA_acyltransferase"/>
</dbReference>
<dbReference type="InterPro" id="IPR050832">
    <property type="entry name" value="Bact_Acetyltransf"/>
</dbReference>
<dbReference type="CDD" id="cd04301">
    <property type="entry name" value="NAT_SF"/>
    <property type="match status" value="1"/>
</dbReference>
<dbReference type="STRING" id="204669.Acid345_2383"/>
<dbReference type="GO" id="GO:0016747">
    <property type="term" value="F:acyltransferase activity, transferring groups other than amino-acyl groups"/>
    <property type="evidence" value="ECO:0007669"/>
    <property type="project" value="InterPro"/>
</dbReference>
<sequence length="185" mass="20944">MTAERCTTRGKIRHTMGMNFRELNPSDAAAYWNVRLEALETEREAFGKAPEEFRVLSVEDMATRLRDMSDGSFCMGGFDGEALIGIATFIRETRVKEQHKAHIYGVYVKASHRGRGVGRALMQQVLDRARPQAGLDHILLAVATTNTTAFELYRSLGFETWGTEPHALRVGDKFVDEHQMVLRLR</sequence>
<dbReference type="HOGENOM" id="CLU_013985_19_4_0"/>
<name>Q1IP16_KORVE</name>
<dbReference type="KEGG" id="aba:Acid345_2383"/>
<keyword evidence="1" id="KW-0808">Transferase</keyword>
<evidence type="ECO:0000259" key="3">
    <source>
        <dbReference type="PROSITE" id="PS51186"/>
    </source>
</evidence>
<dbReference type="EMBL" id="CP000360">
    <property type="protein sequence ID" value="ABF41384.1"/>
    <property type="molecule type" value="Genomic_DNA"/>
</dbReference>
<protein>
    <submittedName>
        <fullName evidence="4">GCN5-related N-acetyltransferase</fullName>
    </submittedName>
</protein>
<dbReference type="PROSITE" id="PS51186">
    <property type="entry name" value="GNAT"/>
    <property type="match status" value="1"/>
</dbReference>
<proteinExistence type="predicted"/>
<keyword evidence="2" id="KW-0012">Acyltransferase</keyword>
<dbReference type="PANTHER" id="PTHR43877:SF2">
    <property type="entry name" value="AMINOALKYLPHOSPHONATE N-ACETYLTRANSFERASE-RELATED"/>
    <property type="match status" value="1"/>
</dbReference>
<dbReference type="InterPro" id="IPR000182">
    <property type="entry name" value="GNAT_dom"/>
</dbReference>
<dbReference type="PANTHER" id="PTHR43877">
    <property type="entry name" value="AMINOALKYLPHOSPHONATE N-ACETYLTRANSFERASE-RELATED-RELATED"/>
    <property type="match status" value="1"/>
</dbReference>
<evidence type="ECO:0000313" key="4">
    <source>
        <dbReference type="EMBL" id="ABF41384.1"/>
    </source>
</evidence>
<dbReference type="Gene3D" id="3.40.630.30">
    <property type="match status" value="1"/>
</dbReference>
<keyword evidence="5" id="KW-1185">Reference proteome</keyword>
<evidence type="ECO:0000256" key="2">
    <source>
        <dbReference type="ARBA" id="ARBA00023315"/>
    </source>
</evidence>
<dbReference type="AlphaFoldDB" id="Q1IP16"/>
<dbReference type="SUPFAM" id="SSF55729">
    <property type="entry name" value="Acyl-CoA N-acyltransferases (Nat)"/>
    <property type="match status" value="1"/>
</dbReference>